<evidence type="ECO:0000313" key="2">
    <source>
        <dbReference type="Proteomes" id="UP000005801"/>
    </source>
</evidence>
<proteinExistence type="predicted"/>
<name>A6GJA5_9BACT</name>
<dbReference type="Proteomes" id="UP000005801">
    <property type="component" value="Unassembled WGS sequence"/>
</dbReference>
<dbReference type="STRING" id="391625.PPSIR1_16875"/>
<reference evidence="1 2" key="1">
    <citation type="submission" date="2007-06" db="EMBL/GenBank/DDBJ databases">
        <authorList>
            <person name="Shimkets L."/>
            <person name="Ferriera S."/>
            <person name="Johnson J."/>
            <person name="Kravitz S."/>
            <person name="Beeson K."/>
            <person name="Sutton G."/>
            <person name="Rogers Y.-H."/>
            <person name="Friedman R."/>
            <person name="Frazier M."/>
            <person name="Venter J.C."/>
        </authorList>
    </citation>
    <scope>NUCLEOTIDE SEQUENCE [LARGE SCALE GENOMIC DNA]</scope>
    <source>
        <strain evidence="1 2">SIR-1</strain>
    </source>
</reference>
<gene>
    <name evidence="1" type="ORF">PPSIR1_16875</name>
</gene>
<evidence type="ECO:0000313" key="1">
    <source>
        <dbReference type="EMBL" id="EDM74050.1"/>
    </source>
</evidence>
<accession>A6GJA5</accession>
<sequence length="51" mass="5555">MCIDDEVDEFFDLDDEGVMSARRLESRVGAVLGVEGWPRAGRGLGARAQVC</sequence>
<dbReference type="AlphaFoldDB" id="A6GJA5"/>
<organism evidence="1 2">
    <name type="scientific">Plesiocystis pacifica SIR-1</name>
    <dbReference type="NCBI Taxonomy" id="391625"/>
    <lineage>
        <taxon>Bacteria</taxon>
        <taxon>Pseudomonadati</taxon>
        <taxon>Myxococcota</taxon>
        <taxon>Polyangia</taxon>
        <taxon>Nannocystales</taxon>
        <taxon>Nannocystaceae</taxon>
        <taxon>Plesiocystis</taxon>
    </lineage>
</organism>
<keyword evidence="2" id="KW-1185">Reference proteome</keyword>
<protein>
    <submittedName>
        <fullName evidence="1">Uncharacterized protein</fullName>
    </submittedName>
</protein>
<comment type="caution">
    <text evidence="1">The sequence shown here is derived from an EMBL/GenBank/DDBJ whole genome shotgun (WGS) entry which is preliminary data.</text>
</comment>
<dbReference type="EMBL" id="ABCS01000152">
    <property type="protein sequence ID" value="EDM74050.1"/>
    <property type="molecule type" value="Genomic_DNA"/>
</dbReference>